<reference evidence="2 3" key="1">
    <citation type="submission" date="2019-08" db="EMBL/GenBank/DDBJ databases">
        <title>Bacillus genomes from the desert of Cuatro Cienegas, Coahuila.</title>
        <authorList>
            <person name="Olmedo-Alvarez G."/>
        </authorList>
    </citation>
    <scope>NUCLEOTIDE SEQUENCE [LARGE SCALE GENOMIC DNA]</scope>
    <source>
        <strain evidence="2 3">CH128b_4D</strain>
    </source>
</reference>
<dbReference type="EMBL" id="VTEG01000001">
    <property type="protein sequence ID" value="TYS01138.1"/>
    <property type="molecule type" value="Genomic_DNA"/>
</dbReference>
<dbReference type="AlphaFoldDB" id="A0A5D4MHU3"/>
<proteinExistence type="predicted"/>
<dbReference type="RefSeq" id="WP_187444228.1">
    <property type="nucleotide sequence ID" value="NZ_VTEG01000001.1"/>
</dbReference>
<evidence type="ECO:0000256" key="1">
    <source>
        <dbReference type="SAM" id="SignalP"/>
    </source>
</evidence>
<comment type="caution">
    <text evidence="2">The sequence shown here is derived from an EMBL/GenBank/DDBJ whole genome shotgun (WGS) entry which is preliminary data.</text>
</comment>
<dbReference type="Proteomes" id="UP000325182">
    <property type="component" value="Unassembled WGS sequence"/>
</dbReference>
<feature type="signal peptide" evidence="1">
    <location>
        <begin position="1"/>
        <end position="26"/>
    </location>
</feature>
<keyword evidence="1" id="KW-0732">Signal</keyword>
<gene>
    <name evidence="2" type="ORF">FZC84_00255</name>
</gene>
<evidence type="ECO:0000313" key="2">
    <source>
        <dbReference type="EMBL" id="TYS01138.1"/>
    </source>
</evidence>
<dbReference type="PROSITE" id="PS51257">
    <property type="entry name" value="PROKAR_LIPOPROTEIN"/>
    <property type="match status" value="1"/>
</dbReference>
<sequence>MKGGLTIKHKLIITSLAILFSLAGCSQPDQNQEIIVEKVEEGTTVETVHTITNKNDIERLETTLENERWSKIDLYTGTDLMFTLNDQKVDVLLHTRDNSIEMVRPSKDGNERAVILHEEAESFYELLTGDSLADVEEES</sequence>
<name>A0A5D4MHU3_9BACI</name>
<feature type="chain" id="PRO_5039674748" evidence="1">
    <location>
        <begin position="27"/>
        <end position="139"/>
    </location>
</feature>
<organism evidence="2 3">
    <name type="scientific">Rossellomorea vietnamensis</name>
    <dbReference type="NCBI Taxonomy" id="218284"/>
    <lineage>
        <taxon>Bacteria</taxon>
        <taxon>Bacillati</taxon>
        <taxon>Bacillota</taxon>
        <taxon>Bacilli</taxon>
        <taxon>Bacillales</taxon>
        <taxon>Bacillaceae</taxon>
        <taxon>Rossellomorea</taxon>
    </lineage>
</organism>
<protein>
    <submittedName>
        <fullName evidence="2">Uncharacterized protein</fullName>
    </submittedName>
</protein>
<evidence type="ECO:0000313" key="3">
    <source>
        <dbReference type="Proteomes" id="UP000325182"/>
    </source>
</evidence>
<accession>A0A5D4MHU3</accession>